<dbReference type="AlphaFoldDB" id="A0AAV2MKV9"/>
<reference evidence="2 3" key="1">
    <citation type="submission" date="2024-04" db="EMBL/GenBank/DDBJ databases">
        <authorList>
            <person name="Waldvogel A.-M."/>
            <person name="Schoenle A."/>
        </authorList>
    </citation>
    <scope>NUCLEOTIDE SEQUENCE [LARGE SCALE GENOMIC DNA]</scope>
</reference>
<feature type="compositionally biased region" description="Pro residues" evidence="1">
    <location>
        <begin position="73"/>
        <end position="85"/>
    </location>
</feature>
<evidence type="ECO:0000313" key="2">
    <source>
        <dbReference type="EMBL" id="CAL1613696.1"/>
    </source>
</evidence>
<feature type="region of interest" description="Disordered" evidence="1">
    <location>
        <begin position="158"/>
        <end position="234"/>
    </location>
</feature>
<sequence length="234" mass="25381">MIHQPHAPELQRVRVLTSLLDKPKREPPIPPQSRRPSPPASPHSPHVHPNAPASNRKPDHPATTLRASLNSPPNSPPPRTSPAPIPQQTHLPDTQPVKPRHRTPLHNSPTSPIPHTTRLSFVRSSKIHAPPNPHSYTISAFLIINPLGPTPSIGAVDTTLPLVSSPTPNHHPTNTTSRPYAVQTPNPIRLTPAPTRRPDSENPGPAPQENQSRGNPRYSPLSARAPSSHPPSHP</sequence>
<proteinExistence type="predicted"/>
<name>A0AAV2MKV9_KNICA</name>
<feature type="compositionally biased region" description="Pro residues" evidence="1">
    <location>
        <begin position="28"/>
        <end position="42"/>
    </location>
</feature>
<feature type="compositionally biased region" description="Low complexity" evidence="1">
    <location>
        <begin position="164"/>
        <end position="177"/>
    </location>
</feature>
<evidence type="ECO:0000313" key="3">
    <source>
        <dbReference type="Proteomes" id="UP001497482"/>
    </source>
</evidence>
<gene>
    <name evidence="2" type="ORF">KC01_LOCUS39866</name>
</gene>
<feature type="compositionally biased region" description="Polar residues" evidence="1">
    <location>
        <begin position="105"/>
        <end position="116"/>
    </location>
</feature>
<organism evidence="2 3">
    <name type="scientific">Knipowitschia caucasica</name>
    <name type="common">Caucasian dwarf goby</name>
    <name type="synonym">Pomatoschistus caucasicus</name>
    <dbReference type="NCBI Taxonomy" id="637954"/>
    <lineage>
        <taxon>Eukaryota</taxon>
        <taxon>Metazoa</taxon>
        <taxon>Chordata</taxon>
        <taxon>Craniata</taxon>
        <taxon>Vertebrata</taxon>
        <taxon>Euteleostomi</taxon>
        <taxon>Actinopterygii</taxon>
        <taxon>Neopterygii</taxon>
        <taxon>Teleostei</taxon>
        <taxon>Neoteleostei</taxon>
        <taxon>Acanthomorphata</taxon>
        <taxon>Gobiaria</taxon>
        <taxon>Gobiiformes</taxon>
        <taxon>Gobioidei</taxon>
        <taxon>Gobiidae</taxon>
        <taxon>Gobiinae</taxon>
        <taxon>Knipowitschia</taxon>
    </lineage>
</organism>
<feature type="region of interest" description="Disordered" evidence="1">
    <location>
        <begin position="1"/>
        <end position="116"/>
    </location>
</feature>
<feature type="compositionally biased region" description="Low complexity" evidence="1">
    <location>
        <begin position="43"/>
        <end position="54"/>
    </location>
</feature>
<dbReference type="Proteomes" id="UP001497482">
    <property type="component" value="Chromosome 8"/>
</dbReference>
<evidence type="ECO:0000256" key="1">
    <source>
        <dbReference type="SAM" id="MobiDB-lite"/>
    </source>
</evidence>
<protein>
    <submittedName>
        <fullName evidence="2">Uncharacterized protein</fullName>
    </submittedName>
</protein>
<dbReference type="EMBL" id="OZ035830">
    <property type="protein sequence ID" value="CAL1613696.1"/>
    <property type="molecule type" value="Genomic_DNA"/>
</dbReference>
<accession>A0AAV2MKV9</accession>
<keyword evidence="3" id="KW-1185">Reference proteome</keyword>